<evidence type="ECO:0000259" key="9">
    <source>
        <dbReference type="Pfam" id="PF22638"/>
    </source>
</evidence>
<dbReference type="PANTHER" id="PTHR30033:SF1">
    <property type="entry name" value="FLAGELLAR HOOK-ASSOCIATED PROTEIN 1"/>
    <property type="match status" value="1"/>
</dbReference>
<dbReference type="InterPro" id="IPR002371">
    <property type="entry name" value="FlgK"/>
</dbReference>
<keyword evidence="10" id="KW-0282">Flagellum</keyword>
<dbReference type="PRINTS" id="PR01005">
    <property type="entry name" value="FLGHOOKAP1"/>
</dbReference>
<dbReference type="AlphaFoldDB" id="A0A9Y2AIS4"/>
<dbReference type="SUPFAM" id="SSF64518">
    <property type="entry name" value="Phase 1 flagellin"/>
    <property type="match status" value="1"/>
</dbReference>
<comment type="subcellular location">
    <subcellularLocation>
        <location evidence="1 7">Bacterial flagellum</location>
    </subcellularLocation>
    <subcellularLocation>
        <location evidence="2 7">Secreted</location>
    </subcellularLocation>
</comment>
<evidence type="ECO:0000256" key="7">
    <source>
        <dbReference type="RuleBase" id="RU362065"/>
    </source>
</evidence>
<dbReference type="GO" id="GO:0005198">
    <property type="term" value="F:structural molecule activity"/>
    <property type="evidence" value="ECO:0007669"/>
    <property type="project" value="UniProtKB-UniRule"/>
</dbReference>
<evidence type="ECO:0000256" key="5">
    <source>
        <dbReference type="ARBA" id="ARBA00022525"/>
    </source>
</evidence>
<keyword evidence="5 7" id="KW-0964">Secreted</keyword>
<dbReference type="RefSeq" id="WP_147670186.1">
    <property type="nucleotide sequence ID" value="NZ_CP120678.1"/>
</dbReference>
<organism evidence="10 11">
    <name type="scientific">Selenobaculum gibii</name>
    <dbReference type="NCBI Taxonomy" id="3054208"/>
    <lineage>
        <taxon>Bacteria</taxon>
        <taxon>Bacillati</taxon>
        <taxon>Bacillota</taxon>
        <taxon>Negativicutes</taxon>
        <taxon>Selenomonadales</taxon>
        <taxon>Selenomonadaceae</taxon>
        <taxon>Selenobaculum</taxon>
    </lineage>
</organism>
<comment type="similarity">
    <text evidence="3 7">Belongs to the flagella basal body rod proteins family.</text>
</comment>
<keyword evidence="10" id="KW-0966">Cell projection</keyword>
<dbReference type="InterPro" id="IPR053927">
    <property type="entry name" value="FlgK_helical"/>
</dbReference>
<protein>
    <recommendedName>
        <fullName evidence="4 7">Flagellar hook-associated protein 1</fullName>
        <shortName evidence="7">HAP1</shortName>
    </recommendedName>
</protein>
<dbReference type="InterPro" id="IPR010930">
    <property type="entry name" value="Flg_bb/hook_C_dom"/>
</dbReference>
<feature type="domain" description="Flagellar hook-associated protein FlgK helical" evidence="9">
    <location>
        <begin position="99"/>
        <end position="330"/>
    </location>
</feature>
<gene>
    <name evidence="7 10" type="primary">flgK</name>
    <name evidence="10" type="ORF">P3F81_11005</name>
</gene>
<dbReference type="Proteomes" id="UP001243623">
    <property type="component" value="Chromosome"/>
</dbReference>
<dbReference type="Pfam" id="PF06429">
    <property type="entry name" value="Flg_bbr_C"/>
    <property type="match status" value="1"/>
</dbReference>
<evidence type="ECO:0000256" key="1">
    <source>
        <dbReference type="ARBA" id="ARBA00004365"/>
    </source>
</evidence>
<name>A0A9Y2AIS4_9FIRM</name>
<reference evidence="10" key="1">
    <citation type="submission" date="2023-03" db="EMBL/GenBank/DDBJ databases">
        <title>Selenobaculum gbiensis gen. nov. sp. nov., a new bacterium isolated from the gut microbiota of IBD patient.</title>
        <authorList>
            <person name="Yeo S."/>
            <person name="Park H."/>
            <person name="Huh C.S."/>
        </authorList>
    </citation>
    <scope>NUCLEOTIDE SEQUENCE</scope>
    <source>
        <strain evidence="10">ICN-92133</strain>
    </source>
</reference>
<evidence type="ECO:0000256" key="6">
    <source>
        <dbReference type="ARBA" id="ARBA00023143"/>
    </source>
</evidence>
<evidence type="ECO:0000256" key="3">
    <source>
        <dbReference type="ARBA" id="ARBA00009677"/>
    </source>
</evidence>
<dbReference type="Pfam" id="PF22638">
    <property type="entry name" value="FlgK_D1"/>
    <property type="match status" value="1"/>
</dbReference>
<dbReference type="EMBL" id="CP120678">
    <property type="protein sequence ID" value="WIW70408.1"/>
    <property type="molecule type" value="Genomic_DNA"/>
</dbReference>
<accession>A0A9Y2AIS4</accession>
<keyword evidence="6 7" id="KW-0975">Bacterial flagellum</keyword>
<keyword evidence="10" id="KW-0969">Cilium</keyword>
<evidence type="ECO:0000313" key="11">
    <source>
        <dbReference type="Proteomes" id="UP001243623"/>
    </source>
</evidence>
<evidence type="ECO:0000259" key="8">
    <source>
        <dbReference type="Pfam" id="PF06429"/>
    </source>
</evidence>
<proteinExistence type="inferred from homology"/>
<dbReference type="PANTHER" id="PTHR30033">
    <property type="entry name" value="FLAGELLAR HOOK-ASSOCIATED PROTEIN 1"/>
    <property type="match status" value="1"/>
</dbReference>
<evidence type="ECO:0000313" key="10">
    <source>
        <dbReference type="EMBL" id="WIW70408.1"/>
    </source>
</evidence>
<keyword evidence="11" id="KW-1185">Reference proteome</keyword>
<dbReference type="NCBIfam" id="TIGR02492">
    <property type="entry name" value="flgK_ends"/>
    <property type="match status" value="1"/>
</dbReference>
<evidence type="ECO:0000256" key="4">
    <source>
        <dbReference type="ARBA" id="ARBA00016244"/>
    </source>
</evidence>
<dbReference type="KEGG" id="sgbi:P3F81_11005"/>
<dbReference type="GO" id="GO:0005576">
    <property type="term" value="C:extracellular region"/>
    <property type="evidence" value="ECO:0007669"/>
    <property type="project" value="UniProtKB-SubCell"/>
</dbReference>
<dbReference type="GO" id="GO:0009424">
    <property type="term" value="C:bacterial-type flagellum hook"/>
    <property type="evidence" value="ECO:0007669"/>
    <property type="project" value="UniProtKB-UniRule"/>
</dbReference>
<sequence length="525" mass="57187">MRSTFGGLNTMVRGLYGNQVSLDTVGNNITNAATPGYSRQTVNLTTTKPQTMPGVYGDFKIGTGVDVDSVVRARDTFADRQYWKENSNLNKSTTQQYTLSKIESVFQEPTDTGLQTVISQFYKSWQTLSTNAGEYSNRVVARDTGKQLVNSMNHIKTQLDDLVADNNTQLSLQKDMINQTLDQILSLNKQIVTLEAGSNGWANDLRDQRDLLVDKLSGYMKVDVTELSNGSYSITCGGTTIVDGNSRLEMDVSVHTDPEYNIPIYTLVEKSTGIAMDVKDGSVKGIYDSVDNVKNYLDQMTTMTAFLLNDFNEQHKAGVGLNDETGINFFDPKTNAAGADTDFSTLVYFNGQWSIGGTVTRDTDGNVTNVVGGTHMTKVDILNSLKVNAEFDETGGTDKIAAKASKSTDANGENTASGANASLLGDLLQVTTSTTLGGKSMTGYYTGMIGQLGIQAQEAERNVTNQETIVSQVEGWRQQVCGVNWDEELSNMIKFNKGYSACSRCLTTMDEMLDKLINSTGTVGR</sequence>
<feature type="domain" description="Flagellar basal-body/hook protein C-terminal" evidence="8">
    <location>
        <begin position="482"/>
        <end position="518"/>
    </location>
</feature>
<evidence type="ECO:0000256" key="2">
    <source>
        <dbReference type="ARBA" id="ARBA00004613"/>
    </source>
</evidence>
<dbReference type="GO" id="GO:0044780">
    <property type="term" value="P:bacterial-type flagellum assembly"/>
    <property type="evidence" value="ECO:0007669"/>
    <property type="project" value="InterPro"/>
</dbReference>